<protein>
    <recommendedName>
        <fullName evidence="4">Lipocalin-like protein</fullName>
    </recommendedName>
</protein>
<dbReference type="PROSITE" id="PS51257">
    <property type="entry name" value="PROKAR_LIPOPROTEIN"/>
    <property type="match status" value="1"/>
</dbReference>
<evidence type="ECO:0000313" key="3">
    <source>
        <dbReference type="Proteomes" id="UP000268007"/>
    </source>
</evidence>
<organism evidence="2 3">
    <name type="scientific">Mucilaginibacter gracilis</name>
    <dbReference type="NCBI Taxonomy" id="423350"/>
    <lineage>
        <taxon>Bacteria</taxon>
        <taxon>Pseudomonadati</taxon>
        <taxon>Bacteroidota</taxon>
        <taxon>Sphingobacteriia</taxon>
        <taxon>Sphingobacteriales</taxon>
        <taxon>Sphingobacteriaceae</taxon>
        <taxon>Mucilaginibacter</taxon>
    </lineage>
</organism>
<gene>
    <name evidence="2" type="ORF">BDD43_2352</name>
</gene>
<keyword evidence="1" id="KW-0732">Signal</keyword>
<dbReference type="AlphaFoldDB" id="A0A495J0M9"/>
<dbReference type="Proteomes" id="UP000268007">
    <property type="component" value="Unassembled WGS sequence"/>
</dbReference>
<name>A0A495J0M9_9SPHI</name>
<dbReference type="OrthoDB" id="798656at2"/>
<keyword evidence="3" id="KW-1185">Reference proteome</keyword>
<dbReference type="EMBL" id="RBKU01000001">
    <property type="protein sequence ID" value="RKR82181.1"/>
    <property type="molecule type" value="Genomic_DNA"/>
</dbReference>
<accession>A0A495J0M9</accession>
<evidence type="ECO:0008006" key="4">
    <source>
        <dbReference type="Google" id="ProtNLM"/>
    </source>
</evidence>
<evidence type="ECO:0000313" key="2">
    <source>
        <dbReference type="EMBL" id="RKR82181.1"/>
    </source>
</evidence>
<feature type="chain" id="PRO_5019809661" description="Lipocalin-like protein" evidence="1">
    <location>
        <begin position="21"/>
        <end position="106"/>
    </location>
</feature>
<comment type="caution">
    <text evidence="2">The sequence shown here is derived from an EMBL/GenBank/DDBJ whole genome shotgun (WGS) entry which is preliminary data.</text>
</comment>
<dbReference type="RefSeq" id="WP_121197806.1">
    <property type="nucleotide sequence ID" value="NZ_RBKU01000001.1"/>
</dbReference>
<reference evidence="2 3" key="1">
    <citation type="submission" date="2018-10" db="EMBL/GenBank/DDBJ databases">
        <title>Genomic Encyclopedia of Archaeal and Bacterial Type Strains, Phase II (KMG-II): from individual species to whole genera.</title>
        <authorList>
            <person name="Goeker M."/>
        </authorList>
    </citation>
    <scope>NUCLEOTIDE SEQUENCE [LARGE SCALE GENOMIC DNA]</scope>
    <source>
        <strain evidence="2 3">DSM 18602</strain>
    </source>
</reference>
<evidence type="ECO:0000256" key="1">
    <source>
        <dbReference type="SAM" id="SignalP"/>
    </source>
</evidence>
<proteinExistence type="predicted"/>
<feature type="signal peptide" evidence="1">
    <location>
        <begin position="1"/>
        <end position="20"/>
    </location>
</feature>
<sequence>MKTYMLFTVHAVFAVILTMASCSHSKTAKLKGEWRSKNNQTTLKITDKQFTMNTDSPVPEDYFVKNDTIFTSFEGNLPYTKFIIKQADEHNLKLMFPDSAMVEFVK</sequence>